<reference evidence="8" key="1">
    <citation type="journal article" date="2023" name="Mol. Phylogenet. Evol.">
        <title>Genome-scale phylogeny and comparative genomics of the fungal order Sordariales.</title>
        <authorList>
            <person name="Hensen N."/>
            <person name="Bonometti L."/>
            <person name="Westerberg I."/>
            <person name="Brannstrom I.O."/>
            <person name="Guillou S."/>
            <person name="Cros-Aarteil S."/>
            <person name="Calhoun S."/>
            <person name="Haridas S."/>
            <person name="Kuo A."/>
            <person name="Mondo S."/>
            <person name="Pangilinan J."/>
            <person name="Riley R."/>
            <person name="LaButti K."/>
            <person name="Andreopoulos B."/>
            <person name="Lipzen A."/>
            <person name="Chen C."/>
            <person name="Yan M."/>
            <person name="Daum C."/>
            <person name="Ng V."/>
            <person name="Clum A."/>
            <person name="Steindorff A."/>
            <person name="Ohm R.A."/>
            <person name="Martin F."/>
            <person name="Silar P."/>
            <person name="Natvig D.O."/>
            <person name="Lalanne C."/>
            <person name="Gautier V."/>
            <person name="Ament-Velasquez S.L."/>
            <person name="Kruys A."/>
            <person name="Hutchinson M.I."/>
            <person name="Powell A.J."/>
            <person name="Barry K."/>
            <person name="Miller A.N."/>
            <person name="Grigoriev I.V."/>
            <person name="Debuchy R."/>
            <person name="Gladieux P."/>
            <person name="Hiltunen Thoren M."/>
            <person name="Johannesson H."/>
        </authorList>
    </citation>
    <scope>NUCLEOTIDE SEQUENCE</scope>
    <source>
        <strain evidence="8">CBS 103.79</strain>
    </source>
</reference>
<feature type="compositionally biased region" description="Acidic residues" evidence="6">
    <location>
        <begin position="188"/>
        <end position="198"/>
    </location>
</feature>
<comment type="similarity">
    <text evidence="1">Belongs to the peptidase C48 family.</text>
</comment>
<feature type="compositionally biased region" description="Polar residues" evidence="6">
    <location>
        <begin position="827"/>
        <end position="844"/>
    </location>
</feature>
<dbReference type="InterPro" id="IPR051947">
    <property type="entry name" value="Sentrin-specific_protease"/>
</dbReference>
<feature type="region of interest" description="Disordered" evidence="6">
    <location>
        <begin position="1"/>
        <end position="119"/>
    </location>
</feature>
<feature type="compositionally biased region" description="Low complexity" evidence="6">
    <location>
        <begin position="980"/>
        <end position="992"/>
    </location>
</feature>
<feature type="compositionally biased region" description="Basic residues" evidence="6">
    <location>
        <begin position="164"/>
        <end position="176"/>
    </location>
</feature>
<dbReference type="PANTHER" id="PTHR46896">
    <property type="entry name" value="SENTRIN-SPECIFIC PROTEASE"/>
    <property type="match status" value="1"/>
</dbReference>
<feature type="compositionally biased region" description="Low complexity" evidence="6">
    <location>
        <begin position="424"/>
        <end position="445"/>
    </location>
</feature>
<dbReference type="Proteomes" id="UP001303889">
    <property type="component" value="Unassembled WGS sequence"/>
</dbReference>
<dbReference type="PROSITE" id="PS50600">
    <property type="entry name" value="ULP_PROTEASE"/>
    <property type="match status" value="1"/>
</dbReference>
<feature type="compositionally biased region" description="Polar residues" evidence="6">
    <location>
        <begin position="398"/>
        <end position="411"/>
    </location>
</feature>
<dbReference type="GO" id="GO:0016926">
    <property type="term" value="P:protein desumoylation"/>
    <property type="evidence" value="ECO:0007669"/>
    <property type="project" value="TreeGrafter"/>
</dbReference>
<feature type="compositionally biased region" description="Polar residues" evidence="6">
    <location>
        <begin position="1"/>
        <end position="24"/>
    </location>
</feature>
<keyword evidence="9" id="KW-1185">Reference proteome</keyword>
<dbReference type="AlphaFoldDB" id="A0AAN6RTS9"/>
<dbReference type="SUPFAM" id="SSF54001">
    <property type="entry name" value="Cysteine proteinases"/>
    <property type="match status" value="1"/>
</dbReference>
<keyword evidence="4" id="KW-0833">Ubl conjugation pathway</keyword>
<evidence type="ECO:0000259" key="7">
    <source>
        <dbReference type="PROSITE" id="PS50600"/>
    </source>
</evidence>
<dbReference type="InterPro" id="IPR057501">
    <property type="entry name" value="DeUb_enz_PH"/>
</dbReference>
<feature type="domain" description="Ubiquitin-like protease family profile" evidence="7">
    <location>
        <begin position="480"/>
        <end position="753"/>
    </location>
</feature>
<protein>
    <recommendedName>
        <fullName evidence="7">Ubiquitin-like protease family profile domain-containing protein</fullName>
    </recommendedName>
</protein>
<reference evidence="8" key="2">
    <citation type="submission" date="2023-05" db="EMBL/GenBank/DDBJ databases">
        <authorList>
            <consortium name="Lawrence Berkeley National Laboratory"/>
            <person name="Steindorff A."/>
            <person name="Hensen N."/>
            <person name="Bonometti L."/>
            <person name="Westerberg I."/>
            <person name="Brannstrom I.O."/>
            <person name="Guillou S."/>
            <person name="Cros-Aarteil S."/>
            <person name="Calhoun S."/>
            <person name="Haridas S."/>
            <person name="Kuo A."/>
            <person name="Mondo S."/>
            <person name="Pangilinan J."/>
            <person name="Riley R."/>
            <person name="Labutti K."/>
            <person name="Andreopoulos B."/>
            <person name="Lipzen A."/>
            <person name="Chen C."/>
            <person name="Yanf M."/>
            <person name="Daum C."/>
            <person name="Ng V."/>
            <person name="Clum A."/>
            <person name="Ohm R."/>
            <person name="Martin F."/>
            <person name="Silar P."/>
            <person name="Natvig D."/>
            <person name="Lalanne C."/>
            <person name="Gautier V."/>
            <person name="Ament-Velasquez S.L."/>
            <person name="Kruys A."/>
            <person name="Hutchinson M.I."/>
            <person name="Powell A.J."/>
            <person name="Barry K."/>
            <person name="Miller A.N."/>
            <person name="Grigoriev I.V."/>
            <person name="Debuchy R."/>
            <person name="Gladieux P."/>
            <person name="Thoren M.H."/>
            <person name="Johannesson H."/>
        </authorList>
    </citation>
    <scope>NUCLEOTIDE SEQUENCE</scope>
    <source>
        <strain evidence="8">CBS 103.79</strain>
    </source>
</reference>
<keyword evidence="5" id="KW-0378">Hydrolase</keyword>
<dbReference type="GO" id="GO:0006508">
    <property type="term" value="P:proteolysis"/>
    <property type="evidence" value="ECO:0007669"/>
    <property type="project" value="UniProtKB-KW"/>
</dbReference>
<feature type="compositionally biased region" description="Acidic residues" evidence="6">
    <location>
        <begin position="966"/>
        <end position="976"/>
    </location>
</feature>
<feature type="region of interest" description="Disordered" evidence="6">
    <location>
        <begin position="164"/>
        <end position="218"/>
    </location>
</feature>
<feature type="compositionally biased region" description="Low complexity" evidence="6">
    <location>
        <begin position="877"/>
        <end position="900"/>
    </location>
</feature>
<dbReference type="InterPro" id="IPR038765">
    <property type="entry name" value="Papain-like_cys_pep_sf"/>
</dbReference>
<dbReference type="PANTHER" id="PTHR46896:SF3">
    <property type="entry name" value="FI06413P-RELATED"/>
    <property type="match status" value="1"/>
</dbReference>
<dbReference type="Gene3D" id="1.10.418.20">
    <property type="match status" value="2"/>
</dbReference>
<dbReference type="Pfam" id="PF25424">
    <property type="entry name" value="PH_35"/>
    <property type="match status" value="1"/>
</dbReference>
<accession>A0AAN6RTS9</accession>
<keyword evidence="2" id="KW-0597">Phosphoprotein</keyword>
<dbReference type="Gene3D" id="3.30.310.130">
    <property type="entry name" value="Ubiquitin-related"/>
    <property type="match status" value="2"/>
</dbReference>
<feature type="compositionally biased region" description="Basic and acidic residues" evidence="6">
    <location>
        <begin position="857"/>
        <end position="870"/>
    </location>
</feature>
<evidence type="ECO:0000256" key="5">
    <source>
        <dbReference type="ARBA" id="ARBA00022801"/>
    </source>
</evidence>
<dbReference type="GO" id="GO:0070139">
    <property type="term" value="F:SUMO-specific endopeptidase activity"/>
    <property type="evidence" value="ECO:0007669"/>
    <property type="project" value="TreeGrafter"/>
</dbReference>
<dbReference type="GO" id="GO:0005737">
    <property type="term" value="C:cytoplasm"/>
    <property type="evidence" value="ECO:0007669"/>
    <property type="project" value="TreeGrafter"/>
</dbReference>
<dbReference type="InterPro" id="IPR003653">
    <property type="entry name" value="Peptidase_C48_C"/>
</dbReference>
<keyword evidence="3" id="KW-0645">Protease</keyword>
<feature type="compositionally biased region" description="Basic and acidic residues" evidence="6">
    <location>
        <begin position="40"/>
        <end position="63"/>
    </location>
</feature>
<dbReference type="GO" id="GO:0005634">
    <property type="term" value="C:nucleus"/>
    <property type="evidence" value="ECO:0007669"/>
    <property type="project" value="TreeGrafter"/>
</dbReference>
<feature type="compositionally biased region" description="Polar residues" evidence="6">
    <location>
        <begin position="361"/>
        <end position="372"/>
    </location>
</feature>
<dbReference type="EMBL" id="MU855551">
    <property type="protein sequence ID" value="KAK3901851.1"/>
    <property type="molecule type" value="Genomic_DNA"/>
</dbReference>
<feature type="non-terminal residue" evidence="8">
    <location>
        <position position="1"/>
    </location>
</feature>
<feature type="compositionally biased region" description="Basic residues" evidence="6">
    <location>
        <begin position="94"/>
        <end position="103"/>
    </location>
</feature>
<feature type="compositionally biased region" description="Low complexity" evidence="6">
    <location>
        <begin position="950"/>
        <end position="961"/>
    </location>
</feature>
<feature type="region of interest" description="Disordered" evidence="6">
    <location>
        <begin position="361"/>
        <end position="463"/>
    </location>
</feature>
<gene>
    <name evidence="8" type="ORF">C8A05DRAFT_16022</name>
</gene>
<evidence type="ECO:0000256" key="4">
    <source>
        <dbReference type="ARBA" id="ARBA00022786"/>
    </source>
</evidence>
<evidence type="ECO:0000313" key="9">
    <source>
        <dbReference type="Proteomes" id="UP001303889"/>
    </source>
</evidence>
<organism evidence="8 9">
    <name type="scientific">Staphylotrichum tortipilum</name>
    <dbReference type="NCBI Taxonomy" id="2831512"/>
    <lineage>
        <taxon>Eukaryota</taxon>
        <taxon>Fungi</taxon>
        <taxon>Dikarya</taxon>
        <taxon>Ascomycota</taxon>
        <taxon>Pezizomycotina</taxon>
        <taxon>Sordariomycetes</taxon>
        <taxon>Sordariomycetidae</taxon>
        <taxon>Sordariales</taxon>
        <taxon>Chaetomiaceae</taxon>
        <taxon>Staphylotrichum</taxon>
    </lineage>
</organism>
<dbReference type="Pfam" id="PF02902">
    <property type="entry name" value="Peptidase_C48"/>
    <property type="match status" value="1"/>
</dbReference>
<evidence type="ECO:0000256" key="3">
    <source>
        <dbReference type="ARBA" id="ARBA00022670"/>
    </source>
</evidence>
<name>A0AAN6RTS9_9PEZI</name>
<evidence type="ECO:0000313" key="8">
    <source>
        <dbReference type="EMBL" id="KAK3901851.1"/>
    </source>
</evidence>
<evidence type="ECO:0000256" key="2">
    <source>
        <dbReference type="ARBA" id="ARBA00022553"/>
    </source>
</evidence>
<feature type="region of interest" description="Disordered" evidence="6">
    <location>
        <begin position="805"/>
        <end position="1027"/>
    </location>
</feature>
<comment type="caution">
    <text evidence="8">The sequence shown here is derived from an EMBL/GenBank/DDBJ whole genome shotgun (WGS) entry which is preliminary data.</text>
</comment>
<sequence length="1056" mass="115207">PQKSLAPQTHVDTLNSSPAVHQPSTAPPPFQTAATKRSKIHDARGPDEDIVEGEHDIGSRQERYGSQSSYAAHSTSPGVAEFQSVEASMCRSGRPNRRGRKQHGDHPSPMNHHGRTFRAPMESIDSFDELAPAKKPPVSRQRTARLVSINDAADAYILGARSRLGKHQHSLKKSKNRSSYDITSDHDELGDESSDEGDAATGASSVSRRGDIKPTKWASTPRTATMAINVCVEAAVCQPNLRFVADKGQSPCFLRPTDGPELRAFMKSGNTAEPYPWLKITGKARTLTYHPDSNLIKISQPNDHTLAVSIGSLMILRLVSSAEAVQIAEWARDNSRIDVVQEEDSLKLLLTWDKTSQEVGLASSHASATRQPESPPAARPRRTTKEVPTADAPPTGSPPASSRTPLRSQMRVSAHHKTPLPATSAAGGLAVSSSRSLRSRVVPPRVQKPEKPQSPRLPRWSDENPDWAKNWEIPLVFERNTVDKDDIPRLDEGECLNDNLVGYGLRYLFRMYGADSGDLAKRVFIHNSFFYEKLKGSGGAAINYDGVKSWTSRVDLLSYDYIVVPVNEYFHWWVAIICNPAKLDPDAKAAAASAKLNDLAGEPEEKGDGFDVKMTDSLDPQIQASALPSDEKEPATTVYNLVQSDIVVVSDDKNDSIDLTSAFRTKKNRKQKAGGARAFDPDAPRIITLDSMGASHPVAVSHLKKYLLAEFAHKRNKVLPDYPLALGMKAANIPQQDNVCDCGVYLLGYVQEFLREPDQFIRTLLKRETPDWDFSPSDLRERWRDTILCKQKSYQSAQLAAKKKLAASSAKPTPKPSVEPSREGSEAISTVNSNQGTTVNSAEESPSAKVAGTPARSEIREPNGHTDHRPQANGTESLHSSPSASANSPQQSPLQKSPKQGAPSLPTQQTTNGDAVIPSIEPPEVEELPQRSGRHNPPPNDEPQFLGPLASSSSSSPSSAAIEPYAIDDDDDDDVVSEIPPRSFYSAAAARATPRKRRSPAALSTEERRQKMARTRPPPPPTTASHFVVDSPEREGVVERAEMVRDDGGTIDLTEG</sequence>
<feature type="compositionally biased region" description="Polar residues" evidence="6">
    <location>
        <begin position="64"/>
        <end position="77"/>
    </location>
</feature>
<evidence type="ECO:0000256" key="1">
    <source>
        <dbReference type="ARBA" id="ARBA00005234"/>
    </source>
</evidence>
<proteinExistence type="inferred from homology"/>
<evidence type="ECO:0000256" key="6">
    <source>
        <dbReference type="SAM" id="MobiDB-lite"/>
    </source>
</evidence>